<comment type="caution">
    <text evidence="2">The sequence shown here is derived from an EMBL/GenBank/DDBJ whole genome shotgun (WGS) entry which is preliminary data.</text>
</comment>
<dbReference type="Proteomes" id="UP001497480">
    <property type="component" value="Unassembled WGS sequence"/>
</dbReference>
<accession>A0AAV1WTG4</accession>
<dbReference type="PROSITE" id="PS50879">
    <property type="entry name" value="RNASE_H_1"/>
    <property type="match status" value="1"/>
</dbReference>
<feature type="domain" description="RNase H type-1" evidence="1">
    <location>
        <begin position="55"/>
        <end position="134"/>
    </location>
</feature>
<protein>
    <recommendedName>
        <fullName evidence="1">RNase H type-1 domain-containing protein</fullName>
    </recommendedName>
</protein>
<dbReference type="AlphaFoldDB" id="A0AAV1WTG4"/>
<proteinExistence type="predicted"/>
<dbReference type="InterPro" id="IPR002156">
    <property type="entry name" value="RNaseH_domain"/>
</dbReference>
<gene>
    <name evidence="2" type="ORF">LLUT_LOCUS13406</name>
</gene>
<dbReference type="InterPro" id="IPR012337">
    <property type="entry name" value="RNaseH-like_sf"/>
</dbReference>
<organism evidence="2 3">
    <name type="scientific">Lupinus luteus</name>
    <name type="common">European yellow lupine</name>
    <dbReference type="NCBI Taxonomy" id="3873"/>
    <lineage>
        <taxon>Eukaryota</taxon>
        <taxon>Viridiplantae</taxon>
        <taxon>Streptophyta</taxon>
        <taxon>Embryophyta</taxon>
        <taxon>Tracheophyta</taxon>
        <taxon>Spermatophyta</taxon>
        <taxon>Magnoliopsida</taxon>
        <taxon>eudicotyledons</taxon>
        <taxon>Gunneridae</taxon>
        <taxon>Pentapetalae</taxon>
        <taxon>rosids</taxon>
        <taxon>fabids</taxon>
        <taxon>Fabales</taxon>
        <taxon>Fabaceae</taxon>
        <taxon>Papilionoideae</taxon>
        <taxon>50 kb inversion clade</taxon>
        <taxon>genistoids sensu lato</taxon>
        <taxon>core genistoids</taxon>
        <taxon>Genisteae</taxon>
        <taxon>Lupinus</taxon>
    </lineage>
</organism>
<evidence type="ECO:0000259" key="1">
    <source>
        <dbReference type="PROSITE" id="PS50879"/>
    </source>
</evidence>
<evidence type="ECO:0000313" key="3">
    <source>
        <dbReference type="Proteomes" id="UP001497480"/>
    </source>
</evidence>
<evidence type="ECO:0000313" key="2">
    <source>
        <dbReference type="EMBL" id="CAL0312346.1"/>
    </source>
</evidence>
<dbReference type="Gene3D" id="3.30.420.10">
    <property type="entry name" value="Ribonuclease H-like superfamily/Ribonuclease H"/>
    <property type="match status" value="1"/>
</dbReference>
<name>A0AAV1WTG4_LUPLU</name>
<dbReference type="InterPro" id="IPR036397">
    <property type="entry name" value="RNaseH_sf"/>
</dbReference>
<keyword evidence="3" id="KW-1185">Reference proteome</keyword>
<reference evidence="2 3" key="1">
    <citation type="submission" date="2024-03" db="EMBL/GenBank/DDBJ databases">
        <authorList>
            <person name="Martinez-Hernandez J."/>
        </authorList>
    </citation>
    <scope>NUCLEOTIDE SEQUENCE [LARGE SCALE GENOMIC DNA]</scope>
</reference>
<dbReference type="EMBL" id="CAXHTB010000009">
    <property type="protein sequence ID" value="CAL0312346.1"/>
    <property type="molecule type" value="Genomic_DNA"/>
</dbReference>
<dbReference type="SUPFAM" id="SSF53098">
    <property type="entry name" value="Ribonuclease H-like"/>
    <property type="match status" value="1"/>
</dbReference>
<dbReference type="GO" id="GO:0003676">
    <property type="term" value="F:nucleic acid binding"/>
    <property type="evidence" value="ECO:0007669"/>
    <property type="project" value="InterPro"/>
</dbReference>
<dbReference type="GO" id="GO:0004523">
    <property type="term" value="F:RNA-DNA hybrid ribonuclease activity"/>
    <property type="evidence" value="ECO:0007669"/>
    <property type="project" value="InterPro"/>
</dbReference>
<sequence>MWLLLLVSHEANFFTLSLQDWITKFDLASDVRRSNSYAHNWSTKVPRIINWCLPLLGQVKLNIDGSSLGNPGRTGFGGLIYYDKGNWITDFSGYVVRETNYPTNFMAKLGALEDLDWRVWDLPRDGISHLLSND</sequence>